<proteinExistence type="predicted"/>
<evidence type="ECO:0000256" key="2">
    <source>
        <dbReference type="ARBA" id="ARBA00023141"/>
    </source>
</evidence>
<evidence type="ECO:0000313" key="6">
    <source>
        <dbReference type="Proteomes" id="UP001304769"/>
    </source>
</evidence>
<dbReference type="RefSeq" id="WP_323279215.1">
    <property type="nucleotide sequence ID" value="NZ_JAYGGQ010000008.1"/>
</dbReference>
<dbReference type="InterPro" id="IPR013708">
    <property type="entry name" value="Shikimate_DH-bd_N"/>
</dbReference>
<organism evidence="5 6">
    <name type="scientific">Sinomonas terricola</name>
    <dbReference type="NCBI Taxonomy" id="3110330"/>
    <lineage>
        <taxon>Bacteria</taxon>
        <taxon>Bacillati</taxon>
        <taxon>Actinomycetota</taxon>
        <taxon>Actinomycetes</taxon>
        <taxon>Micrococcales</taxon>
        <taxon>Micrococcaceae</taxon>
        <taxon>Sinomonas</taxon>
    </lineage>
</organism>
<gene>
    <name evidence="5" type="ORF">SPF06_11565</name>
</gene>
<accession>A0ABU5T6R3</accession>
<dbReference type="InterPro" id="IPR022893">
    <property type="entry name" value="Shikimate_DH_fam"/>
</dbReference>
<evidence type="ECO:0000313" key="5">
    <source>
        <dbReference type="EMBL" id="MEA5455359.1"/>
    </source>
</evidence>
<sequence length="297" mass="30671">MTAARRQAAVLGHPIGHSRSPALHRAAYAALGEDIDYGSFDLIPEQLGDFVRRVRGEPGWCGLSVTMPLKSALVEHVDRVVGHAARLGALNTVVFESSSSGGPTLVGHNTDIAGIVEAFRHAGVERAVSPVVVGAGNTALAAVAAVAELGATSLRFLVRDPARAGEAVGLAERLGLAVALEGIAGGAAALAAADVAVSTLPPRAADGLADELASLPRSDDDGGAFGGGVLLDVAYDPWPSKAAVAWEERGGRVLHGLEMLVYQAVEQIVLFTGRDDARSREVIDVMCDSVGLPRRTR</sequence>
<reference evidence="5 6" key="1">
    <citation type="submission" date="2023-12" db="EMBL/GenBank/DDBJ databases">
        <title>Sinomonas terricola sp. nov, isolated from litchi orchard soil in Guangdong, PR China.</title>
        <authorList>
            <person name="Jiaxin W."/>
            <person name="Yang Z."/>
            <person name="Honghui Z."/>
        </authorList>
    </citation>
    <scope>NUCLEOTIDE SEQUENCE [LARGE SCALE GENOMIC DNA]</scope>
    <source>
        <strain evidence="5 6">JGH33</strain>
    </source>
</reference>
<comment type="caution">
    <text evidence="5">The sequence shown here is derived from an EMBL/GenBank/DDBJ whole genome shotgun (WGS) entry which is preliminary data.</text>
</comment>
<dbReference type="Proteomes" id="UP001304769">
    <property type="component" value="Unassembled WGS sequence"/>
</dbReference>
<dbReference type="InterPro" id="IPR041121">
    <property type="entry name" value="SDH_C"/>
</dbReference>
<dbReference type="SUPFAM" id="SSF53223">
    <property type="entry name" value="Aminoacid dehydrogenase-like, N-terminal domain"/>
    <property type="match status" value="1"/>
</dbReference>
<feature type="domain" description="SDH C-terminal" evidence="4">
    <location>
        <begin position="256"/>
        <end position="275"/>
    </location>
</feature>
<protein>
    <submittedName>
        <fullName evidence="5">Shikimate dehydrogenase</fullName>
    </submittedName>
</protein>
<keyword evidence="2" id="KW-0028">Amino-acid biosynthesis</keyword>
<dbReference type="Gene3D" id="3.40.50.10860">
    <property type="entry name" value="Leucine Dehydrogenase, chain A, domain 1"/>
    <property type="match status" value="1"/>
</dbReference>
<evidence type="ECO:0000259" key="4">
    <source>
        <dbReference type="Pfam" id="PF18317"/>
    </source>
</evidence>
<dbReference type="SUPFAM" id="SSF51735">
    <property type="entry name" value="NAD(P)-binding Rossmann-fold domains"/>
    <property type="match status" value="1"/>
</dbReference>
<dbReference type="EMBL" id="JAYGGQ010000008">
    <property type="protein sequence ID" value="MEA5455359.1"/>
    <property type="molecule type" value="Genomic_DNA"/>
</dbReference>
<dbReference type="Gene3D" id="3.40.50.720">
    <property type="entry name" value="NAD(P)-binding Rossmann-like Domain"/>
    <property type="match status" value="1"/>
</dbReference>
<name>A0ABU5T6R3_9MICC</name>
<dbReference type="Pfam" id="PF08501">
    <property type="entry name" value="Shikimate_dh_N"/>
    <property type="match status" value="1"/>
</dbReference>
<comment type="pathway">
    <text evidence="1">Metabolic intermediate biosynthesis; chorismate biosynthesis; chorismate from D-erythrose 4-phosphate and phosphoenolpyruvate: step 4/7.</text>
</comment>
<evidence type="ECO:0000259" key="3">
    <source>
        <dbReference type="Pfam" id="PF08501"/>
    </source>
</evidence>
<dbReference type="PANTHER" id="PTHR21089">
    <property type="entry name" value="SHIKIMATE DEHYDROGENASE"/>
    <property type="match status" value="1"/>
</dbReference>
<feature type="domain" description="Shikimate dehydrogenase substrate binding N-terminal" evidence="3">
    <location>
        <begin position="10"/>
        <end position="93"/>
    </location>
</feature>
<dbReference type="Pfam" id="PF18317">
    <property type="entry name" value="SDH_C"/>
    <property type="match status" value="1"/>
</dbReference>
<dbReference type="PANTHER" id="PTHR21089:SF1">
    <property type="entry name" value="BIFUNCTIONAL 3-DEHYDROQUINATE DEHYDRATASE_SHIKIMATE DEHYDROGENASE, CHLOROPLASTIC"/>
    <property type="match status" value="1"/>
</dbReference>
<keyword evidence="2" id="KW-0057">Aromatic amino acid biosynthesis</keyword>
<keyword evidence="6" id="KW-1185">Reference proteome</keyword>
<dbReference type="InterPro" id="IPR036291">
    <property type="entry name" value="NAD(P)-bd_dom_sf"/>
</dbReference>
<dbReference type="InterPro" id="IPR046346">
    <property type="entry name" value="Aminoacid_DH-like_N_sf"/>
</dbReference>
<evidence type="ECO:0000256" key="1">
    <source>
        <dbReference type="ARBA" id="ARBA00004871"/>
    </source>
</evidence>